<dbReference type="WBParaSite" id="nRc.2.0.1.t39283-RA">
    <property type="protein sequence ID" value="nRc.2.0.1.t39283-RA"/>
    <property type="gene ID" value="nRc.2.0.1.g39283"/>
</dbReference>
<organism evidence="2 3">
    <name type="scientific">Romanomermis culicivorax</name>
    <name type="common">Nematode worm</name>
    <dbReference type="NCBI Taxonomy" id="13658"/>
    <lineage>
        <taxon>Eukaryota</taxon>
        <taxon>Metazoa</taxon>
        <taxon>Ecdysozoa</taxon>
        <taxon>Nematoda</taxon>
        <taxon>Enoplea</taxon>
        <taxon>Dorylaimia</taxon>
        <taxon>Mermithida</taxon>
        <taxon>Mermithoidea</taxon>
        <taxon>Mermithidae</taxon>
        <taxon>Romanomermis</taxon>
    </lineage>
</organism>
<keyword evidence="1" id="KW-0812">Transmembrane</keyword>
<dbReference type="Proteomes" id="UP000887565">
    <property type="component" value="Unplaced"/>
</dbReference>
<evidence type="ECO:0000313" key="3">
    <source>
        <dbReference type="WBParaSite" id="nRc.2.0.1.t39283-RA"/>
    </source>
</evidence>
<sequence>MYKPLDARESTERIMPPLSFGVAVGSGTEIFHFWCLIRADKLRMLPQFFNQKFTRRDIRPKHADLTYRESLKRAHFVINVNHHHHGGQLWSPL</sequence>
<proteinExistence type="predicted"/>
<name>A0A915KLH3_ROMCU</name>
<accession>A0A915KLH3</accession>
<protein>
    <submittedName>
        <fullName evidence="3">Uncharacterized protein</fullName>
    </submittedName>
</protein>
<reference evidence="3" key="1">
    <citation type="submission" date="2022-11" db="UniProtKB">
        <authorList>
            <consortium name="WormBaseParasite"/>
        </authorList>
    </citation>
    <scope>IDENTIFICATION</scope>
</reference>
<dbReference type="AlphaFoldDB" id="A0A915KLH3"/>
<keyword evidence="1" id="KW-1133">Transmembrane helix</keyword>
<feature type="transmembrane region" description="Helical" evidence="1">
    <location>
        <begin position="20"/>
        <end position="37"/>
    </location>
</feature>
<keyword evidence="1" id="KW-0472">Membrane</keyword>
<evidence type="ECO:0000256" key="1">
    <source>
        <dbReference type="SAM" id="Phobius"/>
    </source>
</evidence>
<keyword evidence="2" id="KW-1185">Reference proteome</keyword>
<evidence type="ECO:0000313" key="2">
    <source>
        <dbReference type="Proteomes" id="UP000887565"/>
    </source>
</evidence>